<sequence length="175" mass="19548">MTDKKEPWEQPIYDENNETAVPASRSEQRSKKKGDSAFITILVLLLLAIAALLIFMFNQGKKPLEEKTSPIEITETTAKKEDEDKAAKEKAEKEKAEKEKAETEKTEAETKPETEKPTEDKKEDEKPAEETYTIQPGDQFDTVGPAFGLTADELLALNPDVDPTGLQIGQVIRVK</sequence>
<evidence type="ECO:0000313" key="5">
    <source>
        <dbReference type="Proteomes" id="UP000500890"/>
    </source>
</evidence>
<organism evidence="4 5">
    <name type="scientific">Vagococcus coleopterorum</name>
    <dbReference type="NCBI Taxonomy" id="2714946"/>
    <lineage>
        <taxon>Bacteria</taxon>
        <taxon>Bacillati</taxon>
        <taxon>Bacillota</taxon>
        <taxon>Bacilli</taxon>
        <taxon>Lactobacillales</taxon>
        <taxon>Enterococcaceae</taxon>
        <taxon>Vagococcus</taxon>
    </lineage>
</organism>
<dbReference type="EMBL" id="CP049886">
    <property type="protein sequence ID" value="QIL46603.1"/>
    <property type="molecule type" value="Genomic_DNA"/>
</dbReference>
<keyword evidence="2" id="KW-1133">Transmembrane helix</keyword>
<keyword evidence="5" id="KW-1185">Reference proteome</keyword>
<keyword evidence="2" id="KW-0472">Membrane</keyword>
<dbReference type="Proteomes" id="UP000500890">
    <property type="component" value="Chromosome"/>
</dbReference>
<feature type="transmembrane region" description="Helical" evidence="2">
    <location>
        <begin position="37"/>
        <end position="57"/>
    </location>
</feature>
<dbReference type="Pfam" id="PF01476">
    <property type="entry name" value="LysM"/>
    <property type="match status" value="1"/>
</dbReference>
<evidence type="ECO:0000313" key="4">
    <source>
        <dbReference type="EMBL" id="QIL46603.1"/>
    </source>
</evidence>
<dbReference type="InterPro" id="IPR036779">
    <property type="entry name" value="LysM_dom_sf"/>
</dbReference>
<dbReference type="AlphaFoldDB" id="A0A6G8ANV5"/>
<feature type="domain" description="LysM" evidence="3">
    <location>
        <begin position="130"/>
        <end position="174"/>
    </location>
</feature>
<dbReference type="InterPro" id="IPR018392">
    <property type="entry name" value="LysM"/>
</dbReference>
<evidence type="ECO:0000256" key="2">
    <source>
        <dbReference type="SAM" id="Phobius"/>
    </source>
</evidence>
<accession>A0A6G8ANV5</accession>
<feature type="region of interest" description="Disordered" evidence="1">
    <location>
        <begin position="1"/>
        <end position="33"/>
    </location>
</feature>
<dbReference type="RefSeq" id="WP_166007991.1">
    <property type="nucleotide sequence ID" value="NZ_CP049886.1"/>
</dbReference>
<protein>
    <submittedName>
        <fullName evidence="4">LysM peptidoglycan-binding domain-containing protein</fullName>
    </submittedName>
</protein>
<keyword evidence="2" id="KW-0812">Transmembrane</keyword>
<evidence type="ECO:0000256" key="1">
    <source>
        <dbReference type="SAM" id="MobiDB-lite"/>
    </source>
</evidence>
<dbReference type="PROSITE" id="PS51782">
    <property type="entry name" value="LYSM"/>
    <property type="match status" value="1"/>
</dbReference>
<dbReference type="SMART" id="SM00257">
    <property type="entry name" value="LysM"/>
    <property type="match status" value="1"/>
</dbReference>
<gene>
    <name evidence="4" type="ORF">G7081_05685</name>
</gene>
<evidence type="ECO:0000259" key="3">
    <source>
        <dbReference type="PROSITE" id="PS51782"/>
    </source>
</evidence>
<feature type="region of interest" description="Disordered" evidence="1">
    <location>
        <begin position="67"/>
        <end position="145"/>
    </location>
</feature>
<dbReference type="CDD" id="cd00118">
    <property type="entry name" value="LysM"/>
    <property type="match status" value="1"/>
</dbReference>
<dbReference type="InterPro" id="IPR049981">
    <property type="entry name" value="SPy_0802-like"/>
</dbReference>
<proteinExistence type="predicted"/>
<dbReference type="SUPFAM" id="SSF54106">
    <property type="entry name" value="LysM domain"/>
    <property type="match status" value="1"/>
</dbReference>
<feature type="compositionally biased region" description="Basic and acidic residues" evidence="1">
    <location>
        <begin position="77"/>
        <end position="129"/>
    </location>
</feature>
<name>A0A6G8ANV5_9ENTE</name>
<dbReference type="KEGG" id="vah:G7081_05685"/>
<dbReference type="Gene3D" id="3.10.350.10">
    <property type="entry name" value="LysM domain"/>
    <property type="match status" value="1"/>
</dbReference>
<reference evidence="4 5" key="1">
    <citation type="submission" date="2020-03" db="EMBL/GenBank/DDBJ databases">
        <title>Vagococcus sp. nov., isolated from beetles.</title>
        <authorList>
            <person name="Hyun D.-W."/>
            <person name="Bae J.-W."/>
        </authorList>
    </citation>
    <scope>NUCLEOTIDE SEQUENCE [LARGE SCALE GENOMIC DNA]</scope>
    <source>
        <strain evidence="4 5">HDW17A</strain>
    </source>
</reference>
<dbReference type="NCBIfam" id="NF042931">
    <property type="entry name" value="SAG1386_EF1546"/>
    <property type="match status" value="1"/>
</dbReference>